<feature type="compositionally biased region" description="Basic residues" evidence="1">
    <location>
        <begin position="151"/>
        <end position="168"/>
    </location>
</feature>
<reference evidence="2" key="1">
    <citation type="submission" date="2020-02" db="EMBL/GenBank/DDBJ databases">
        <authorList>
            <person name="Meier V. D."/>
        </authorList>
    </citation>
    <scope>NUCLEOTIDE SEQUENCE</scope>
    <source>
        <strain evidence="2">AVDCRST_MAG15</strain>
    </source>
</reference>
<accession>A0A6J4P7B1</accession>
<evidence type="ECO:0000256" key="1">
    <source>
        <dbReference type="SAM" id="MobiDB-lite"/>
    </source>
</evidence>
<proteinExistence type="predicted"/>
<evidence type="ECO:0000313" key="2">
    <source>
        <dbReference type="EMBL" id="CAA9406447.1"/>
    </source>
</evidence>
<feature type="compositionally biased region" description="Low complexity" evidence="1">
    <location>
        <begin position="51"/>
        <end position="64"/>
    </location>
</feature>
<sequence length="194" mass="22141">DRPAVPLPPRHARRRRHPCGFRRLRGRRAGLPHLGAERPPGRDRARRRPQARPARGGVVLLPQRGRGRRGRRRHRRPDRLRPARRARAHRPRLPAHVRALAGVGEHGLRDLVRERHRRLPGPSQPWLRHPPDRDRRPPVEGGRAPRPEPHRSRRQRRRAPPLRPRRVPGGRLASLGQGGLAEPGKRVASAPAGL</sequence>
<dbReference type="EMBL" id="CADCUU010000186">
    <property type="protein sequence ID" value="CAA9406447.1"/>
    <property type="molecule type" value="Genomic_DNA"/>
</dbReference>
<organism evidence="2">
    <name type="scientific">uncultured Rubellimicrobium sp</name>
    <dbReference type="NCBI Taxonomy" id="543078"/>
    <lineage>
        <taxon>Bacteria</taxon>
        <taxon>Pseudomonadati</taxon>
        <taxon>Pseudomonadota</taxon>
        <taxon>Alphaproteobacteria</taxon>
        <taxon>Rhodobacterales</taxon>
        <taxon>Roseobacteraceae</taxon>
        <taxon>Rubellimicrobium</taxon>
        <taxon>environmental samples</taxon>
    </lineage>
</organism>
<feature type="compositionally biased region" description="Basic residues" evidence="1">
    <location>
        <begin position="10"/>
        <end position="30"/>
    </location>
</feature>
<feature type="region of interest" description="Disordered" evidence="1">
    <location>
        <begin position="113"/>
        <end position="194"/>
    </location>
</feature>
<gene>
    <name evidence="2" type="ORF">AVDCRST_MAG15-1322</name>
</gene>
<feature type="non-terminal residue" evidence="2">
    <location>
        <position position="1"/>
    </location>
</feature>
<dbReference type="AlphaFoldDB" id="A0A6J4P7B1"/>
<feature type="non-terminal residue" evidence="2">
    <location>
        <position position="194"/>
    </location>
</feature>
<feature type="compositionally biased region" description="Basic residues" evidence="1">
    <location>
        <begin position="65"/>
        <end position="95"/>
    </location>
</feature>
<feature type="region of interest" description="Disordered" evidence="1">
    <location>
        <begin position="1"/>
        <end position="101"/>
    </location>
</feature>
<protein>
    <submittedName>
        <fullName evidence="2">Uncharacterized protein</fullName>
    </submittedName>
</protein>
<feature type="compositionally biased region" description="Basic and acidic residues" evidence="1">
    <location>
        <begin position="129"/>
        <end position="150"/>
    </location>
</feature>
<name>A0A6J4P7B1_9RHOB</name>